<dbReference type="AlphaFoldDB" id="A0A0A9G8T5"/>
<evidence type="ECO:0000313" key="1">
    <source>
        <dbReference type="EMBL" id="JAE20892.1"/>
    </source>
</evidence>
<name>A0A0A9G8T5_ARUDO</name>
<dbReference type="EMBL" id="GBRH01177004">
    <property type="protein sequence ID" value="JAE20892.1"/>
    <property type="molecule type" value="Transcribed_RNA"/>
</dbReference>
<reference evidence="1" key="2">
    <citation type="journal article" date="2015" name="Data Brief">
        <title>Shoot transcriptome of the giant reed, Arundo donax.</title>
        <authorList>
            <person name="Barrero R.A."/>
            <person name="Guerrero F.D."/>
            <person name="Moolhuijzen P."/>
            <person name="Goolsby J.A."/>
            <person name="Tidwell J."/>
            <person name="Bellgard S.E."/>
            <person name="Bellgard M.I."/>
        </authorList>
    </citation>
    <scope>NUCLEOTIDE SEQUENCE</scope>
    <source>
        <tissue evidence="1">Shoot tissue taken approximately 20 cm above the soil surface</tissue>
    </source>
</reference>
<accession>A0A0A9G8T5</accession>
<sequence>MMTTNSPEACFSPCKYAVPSPSFLGLARSRTRSSPYTCCNCFTMS</sequence>
<reference evidence="1" key="1">
    <citation type="submission" date="2014-09" db="EMBL/GenBank/DDBJ databases">
        <authorList>
            <person name="Magalhaes I.L.F."/>
            <person name="Oliveira U."/>
            <person name="Santos F.R."/>
            <person name="Vidigal T.H.D.A."/>
            <person name="Brescovit A.D."/>
            <person name="Santos A.J."/>
        </authorList>
    </citation>
    <scope>NUCLEOTIDE SEQUENCE</scope>
    <source>
        <tissue evidence="1">Shoot tissue taken approximately 20 cm above the soil surface</tissue>
    </source>
</reference>
<organism evidence="1">
    <name type="scientific">Arundo donax</name>
    <name type="common">Giant reed</name>
    <name type="synonym">Donax arundinaceus</name>
    <dbReference type="NCBI Taxonomy" id="35708"/>
    <lineage>
        <taxon>Eukaryota</taxon>
        <taxon>Viridiplantae</taxon>
        <taxon>Streptophyta</taxon>
        <taxon>Embryophyta</taxon>
        <taxon>Tracheophyta</taxon>
        <taxon>Spermatophyta</taxon>
        <taxon>Magnoliopsida</taxon>
        <taxon>Liliopsida</taxon>
        <taxon>Poales</taxon>
        <taxon>Poaceae</taxon>
        <taxon>PACMAD clade</taxon>
        <taxon>Arundinoideae</taxon>
        <taxon>Arundineae</taxon>
        <taxon>Arundo</taxon>
    </lineage>
</organism>
<protein>
    <submittedName>
        <fullName evidence="1">Cl40696_1</fullName>
    </submittedName>
</protein>
<proteinExistence type="predicted"/>